<evidence type="ECO:0000259" key="6">
    <source>
        <dbReference type="SMART" id="SM00062"/>
    </source>
</evidence>
<dbReference type="SMART" id="SM00062">
    <property type="entry name" value="PBPb"/>
    <property type="match status" value="1"/>
</dbReference>
<dbReference type="InterPro" id="IPR001638">
    <property type="entry name" value="Solute-binding_3/MltF_N"/>
</dbReference>
<evidence type="ECO:0000256" key="1">
    <source>
        <dbReference type="ARBA" id="ARBA00004196"/>
    </source>
</evidence>
<reference evidence="7 8" key="1">
    <citation type="submission" date="2019-12" db="EMBL/GenBank/DDBJ databases">
        <title>Sporaefaciens musculi gen. nov., sp. nov., a novel bacterium isolated from the caecum of an obese mouse.</title>
        <authorList>
            <person name="Rasmussen T.S."/>
            <person name="Streidl T."/>
            <person name="Hitch T.C.A."/>
            <person name="Wortmann E."/>
            <person name="Deptula P."/>
            <person name="Hansen M."/>
            <person name="Nielsen D.S."/>
            <person name="Clavel T."/>
            <person name="Vogensen F.K."/>
        </authorList>
    </citation>
    <scope>NUCLEOTIDE SEQUENCE [LARGE SCALE GENOMIC DNA]</scope>
    <source>
        <strain evidence="7 8">WCA-9-b2</strain>
    </source>
</reference>
<dbReference type="Proteomes" id="UP000460412">
    <property type="component" value="Unassembled WGS sequence"/>
</dbReference>
<evidence type="ECO:0000256" key="4">
    <source>
        <dbReference type="RuleBase" id="RU003744"/>
    </source>
</evidence>
<dbReference type="PANTHER" id="PTHR35936">
    <property type="entry name" value="MEMBRANE-BOUND LYTIC MUREIN TRANSGLYCOSYLASE F"/>
    <property type="match status" value="1"/>
</dbReference>
<feature type="signal peptide" evidence="5">
    <location>
        <begin position="1"/>
        <end position="20"/>
    </location>
</feature>
<accession>A0A7X3SI26</accession>
<sequence length="301" mass="32025">MKFRKFTAILLTAACVMSMAACGSKGDSDSGSGSDSKGGDDAGAASTTAKVIDIDLTDEEYAFGVDKSQPELLEQVNAFVGKIKEDGTLDEICDKYFGGGEPEAVESAELDDSKEQLVVATNAAFEPFEYTKGESYYGIDMEIASMLAKELNKELVIQNMDFDAVCLSVSQQKCDIAMAGLTINAEREEYVTFTDSYYSASQRLIVPNSDTAFDDCGDADAVAELLAKLGASDSIGVQAGTTGQYYVEGDEDWGFDGLAAKCVTYKSGSLAVQDMLNGNIKYVIIDAAPAAAITESINEMQ</sequence>
<evidence type="ECO:0000256" key="3">
    <source>
        <dbReference type="ARBA" id="ARBA00022729"/>
    </source>
</evidence>
<feature type="chain" id="PRO_5039313623" evidence="5">
    <location>
        <begin position="21"/>
        <end position="301"/>
    </location>
</feature>
<comment type="similarity">
    <text evidence="2 4">Belongs to the bacterial solute-binding protein 3 family.</text>
</comment>
<feature type="domain" description="Solute-binding protein family 3/N-terminal" evidence="6">
    <location>
        <begin position="116"/>
        <end position="301"/>
    </location>
</feature>
<gene>
    <name evidence="7" type="ORF">GN277_06165</name>
</gene>
<evidence type="ECO:0000313" key="8">
    <source>
        <dbReference type="Proteomes" id="UP000460412"/>
    </source>
</evidence>
<dbReference type="GO" id="GO:0030313">
    <property type="term" value="C:cell envelope"/>
    <property type="evidence" value="ECO:0007669"/>
    <property type="project" value="UniProtKB-SubCell"/>
</dbReference>
<organism evidence="7 8">
    <name type="scientific">Sporofaciens musculi</name>
    <dbReference type="NCBI Taxonomy" id="2681861"/>
    <lineage>
        <taxon>Bacteria</taxon>
        <taxon>Bacillati</taxon>
        <taxon>Bacillota</taxon>
        <taxon>Clostridia</taxon>
        <taxon>Lachnospirales</taxon>
        <taxon>Lachnospiraceae</taxon>
        <taxon>Sporofaciens</taxon>
    </lineage>
</organism>
<dbReference type="PANTHER" id="PTHR35936:SF19">
    <property type="entry name" value="AMINO-ACID-BINDING PROTEIN YXEM-RELATED"/>
    <property type="match status" value="1"/>
</dbReference>
<keyword evidence="8" id="KW-1185">Reference proteome</keyword>
<name>A0A7X3SI26_9FIRM</name>
<comment type="subcellular location">
    <subcellularLocation>
        <location evidence="1">Cell envelope</location>
    </subcellularLocation>
</comment>
<dbReference type="Gene3D" id="3.40.190.10">
    <property type="entry name" value="Periplasmic binding protein-like II"/>
    <property type="match status" value="3"/>
</dbReference>
<dbReference type="Pfam" id="PF00497">
    <property type="entry name" value="SBP_bac_3"/>
    <property type="match status" value="2"/>
</dbReference>
<dbReference type="EMBL" id="WUQX01000001">
    <property type="protein sequence ID" value="MXP74979.1"/>
    <property type="molecule type" value="Genomic_DNA"/>
</dbReference>
<protein>
    <submittedName>
        <fullName evidence="7">Transporter substrate-binding domain-containing protein</fullName>
    </submittedName>
</protein>
<evidence type="ECO:0000313" key="7">
    <source>
        <dbReference type="EMBL" id="MXP74979.1"/>
    </source>
</evidence>
<dbReference type="AlphaFoldDB" id="A0A7X3SI26"/>
<dbReference type="SUPFAM" id="SSF53850">
    <property type="entry name" value="Periplasmic binding protein-like II"/>
    <property type="match status" value="2"/>
</dbReference>
<dbReference type="InterPro" id="IPR018313">
    <property type="entry name" value="SBP_3_CS"/>
</dbReference>
<dbReference type="PROSITE" id="PS51257">
    <property type="entry name" value="PROKAR_LIPOPROTEIN"/>
    <property type="match status" value="1"/>
</dbReference>
<keyword evidence="3 5" id="KW-0732">Signal</keyword>
<evidence type="ECO:0000256" key="2">
    <source>
        <dbReference type="ARBA" id="ARBA00010333"/>
    </source>
</evidence>
<proteinExistence type="inferred from homology"/>
<dbReference type="RefSeq" id="WP_159750296.1">
    <property type="nucleotide sequence ID" value="NZ_CASSPE010000062.1"/>
</dbReference>
<dbReference type="PROSITE" id="PS01039">
    <property type="entry name" value="SBP_BACTERIAL_3"/>
    <property type="match status" value="1"/>
</dbReference>
<comment type="caution">
    <text evidence="7">The sequence shown here is derived from an EMBL/GenBank/DDBJ whole genome shotgun (WGS) entry which is preliminary data.</text>
</comment>
<evidence type="ECO:0000256" key="5">
    <source>
        <dbReference type="SAM" id="SignalP"/>
    </source>
</evidence>